<organism evidence="1 2">
    <name type="scientific">Panicum hallii var. hallii</name>
    <dbReference type="NCBI Taxonomy" id="1504633"/>
    <lineage>
        <taxon>Eukaryota</taxon>
        <taxon>Viridiplantae</taxon>
        <taxon>Streptophyta</taxon>
        <taxon>Embryophyta</taxon>
        <taxon>Tracheophyta</taxon>
        <taxon>Spermatophyta</taxon>
        <taxon>Magnoliopsida</taxon>
        <taxon>Liliopsida</taxon>
        <taxon>Poales</taxon>
        <taxon>Poaceae</taxon>
        <taxon>PACMAD clade</taxon>
        <taxon>Panicoideae</taxon>
        <taxon>Panicodae</taxon>
        <taxon>Paniceae</taxon>
        <taxon>Panicinae</taxon>
        <taxon>Panicum</taxon>
        <taxon>Panicum sect. Panicum</taxon>
    </lineage>
</organism>
<dbReference type="Proteomes" id="UP000244336">
    <property type="component" value="Chromosome 3"/>
</dbReference>
<evidence type="ECO:0000313" key="2">
    <source>
        <dbReference type="Proteomes" id="UP000244336"/>
    </source>
</evidence>
<dbReference type="EMBL" id="CM009751">
    <property type="protein sequence ID" value="PUZ66367.1"/>
    <property type="molecule type" value="Genomic_DNA"/>
</dbReference>
<sequence length="83" mass="9937">MAFLFFRKLGKRIGKQTKQGHTNSRRRSKSQDCKCWIWRVAIIKCNSIPEKQSLWLINNFNTKKSALVIPLRKIIKFCQIWRT</sequence>
<dbReference type="Gramene" id="PUZ66367">
    <property type="protein sequence ID" value="PUZ66367"/>
    <property type="gene ID" value="GQ55_3G301900"/>
</dbReference>
<gene>
    <name evidence="1" type="ORF">GQ55_3G301900</name>
</gene>
<protein>
    <submittedName>
        <fullName evidence="1">Uncharacterized protein</fullName>
    </submittedName>
</protein>
<accession>A0A2T7EEW9</accession>
<name>A0A2T7EEW9_9POAL</name>
<proteinExistence type="predicted"/>
<keyword evidence="2" id="KW-1185">Reference proteome</keyword>
<dbReference type="AlphaFoldDB" id="A0A2T7EEW9"/>
<reference evidence="1 2" key="1">
    <citation type="submission" date="2018-04" db="EMBL/GenBank/DDBJ databases">
        <title>WGS assembly of Panicum hallii var. hallii HAL2.</title>
        <authorList>
            <person name="Lovell J."/>
            <person name="Jenkins J."/>
            <person name="Lowry D."/>
            <person name="Mamidi S."/>
            <person name="Sreedasyam A."/>
            <person name="Weng X."/>
            <person name="Barry K."/>
            <person name="Bonette J."/>
            <person name="Campitelli B."/>
            <person name="Daum C."/>
            <person name="Gordon S."/>
            <person name="Gould B."/>
            <person name="Lipzen A."/>
            <person name="MacQueen A."/>
            <person name="Palacio-Mejia J."/>
            <person name="Plott C."/>
            <person name="Shakirov E."/>
            <person name="Shu S."/>
            <person name="Yoshinaga Y."/>
            <person name="Zane M."/>
            <person name="Rokhsar D."/>
            <person name="Grimwood J."/>
            <person name="Schmutz J."/>
            <person name="Juenger T."/>
        </authorList>
    </citation>
    <scope>NUCLEOTIDE SEQUENCE [LARGE SCALE GENOMIC DNA]</scope>
    <source>
        <strain evidence="2">cv. HAL2</strain>
    </source>
</reference>
<evidence type="ECO:0000313" key="1">
    <source>
        <dbReference type="EMBL" id="PUZ66367.1"/>
    </source>
</evidence>